<keyword evidence="6 7" id="KW-0472">Membrane</keyword>
<keyword evidence="2 7" id="KW-0812">Transmembrane</keyword>
<dbReference type="InterPro" id="IPR039421">
    <property type="entry name" value="Type_1_exporter"/>
</dbReference>
<dbReference type="CDD" id="cd18548">
    <property type="entry name" value="ABC_6TM_Tm287_like"/>
    <property type="match status" value="1"/>
</dbReference>
<feature type="transmembrane region" description="Helical" evidence="7">
    <location>
        <begin position="157"/>
        <end position="180"/>
    </location>
</feature>
<evidence type="ECO:0000256" key="6">
    <source>
        <dbReference type="ARBA" id="ARBA00023136"/>
    </source>
</evidence>
<dbReference type="RefSeq" id="WP_330136537.1">
    <property type="nucleotide sequence ID" value="NZ_JAUTXY010000017.1"/>
</dbReference>
<dbReference type="Pfam" id="PF00664">
    <property type="entry name" value="ABC_membrane"/>
    <property type="match status" value="1"/>
</dbReference>
<reference evidence="10 11" key="1">
    <citation type="submission" date="2023-07" db="EMBL/GenBank/DDBJ databases">
        <authorList>
            <person name="Girao M."/>
            <person name="Carvalho M.F."/>
        </authorList>
    </citation>
    <scope>NUCLEOTIDE SEQUENCE [LARGE SCALE GENOMIC DNA]</scope>
    <source>
        <strain evidence="10 11">YIM65754</strain>
    </source>
</reference>
<dbReference type="PANTHER" id="PTHR43394">
    <property type="entry name" value="ATP-DEPENDENT PERMEASE MDL1, MITOCHONDRIAL"/>
    <property type="match status" value="1"/>
</dbReference>
<dbReference type="InterPro" id="IPR003593">
    <property type="entry name" value="AAA+_ATPase"/>
</dbReference>
<protein>
    <submittedName>
        <fullName evidence="10">ABC transporter ATP-binding protein</fullName>
    </submittedName>
</protein>
<dbReference type="SUPFAM" id="SSF90123">
    <property type="entry name" value="ABC transporter transmembrane region"/>
    <property type="match status" value="1"/>
</dbReference>
<dbReference type="PROSITE" id="PS50893">
    <property type="entry name" value="ABC_TRANSPORTER_2"/>
    <property type="match status" value="1"/>
</dbReference>
<evidence type="ECO:0000256" key="2">
    <source>
        <dbReference type="ARBA" id="ARBA00022692"/>
    </source>
</evidence>
<dbReference type="InterPro" id="IPR017871">
    <property type="entry name" value="ABC_transporter-like_CS"/>
</dbReference>
<dbReference type="GO" id="GO:0005524">
    <property type="term" value="F:ATP binding"/>
    <property type="evidence" value="ECO:0007669"/>
    <property type="project" value="UniProtKB-KW"/>
</dbReference>
<dbReference type="InterPro" id="IPR011527">
    <property type="entry name" value="ABC1_TM_dom"/>
</dbReference>
<dbReference type="EMBL" id="JAUTXY010000017">
    <property type="protein sequence ID" value="MEE2061385.1"/>
    <property type="molecule type" value="Genomic_DNA"/>
</dbReference>
<evidence type="ECO:0000256" key="3">
    <source>
        <dbReference type="ARBA" id="ARBA00022741"/>
    </source>
</evidence>
<evidence type="ECO:0000313" key="11">
    <source>
        <dbReference type="Proteomes" id="UP001336020"/>
    </source>
</evidence>
<feature type="transmembrane region" description="Helical" evidence="7">
    <location>
        <begin position="127"/>
        <end position="151"/>
    </location>
</feature>
<dbReference type="Gene3D" id="3.40.50.300">
    <property type="entry name" value="P-loop containing nucleotide triphosphate hydrolases"/>
    <property type="match status" value="1"/>
</dbReference>
<keyword evidence="11" id="KW-1185">Reference proteome</keyword>
<comment type="subcellular location">
    <subcellularLocation>
        <location evidence="1">Cell membrane</location>
        <topology evidence="1">Multi-pass membrane protein</topology>
    </subcellularLocation>
</comment>
<evidence type="ECO:0000313" key="10">
    <source>
        <dbReference type="EMBL" id="MEE2061385.1"/>
    </source>
</evidence>
<name>A0ABU7LII8_9NOCA</name>
<dbReference type="PANTHER" id="PTHR43394:SF1">
    <property type="entry name" value="ATP-BINDING CASSETTE SUB-FAMILY B MEMBER 10, MITOCHONDRIAL"/>
    <property type="match status" value="1"/>
</dbReference>
<keyword evidence="3" id="KW-0547">Nucleotide-binding</keyword>
<evidence type="ECO:0000256" key="4">
    <source>
        <dbReference type="ARBA" id="ARBA00022840"/>
    </source>
</evidence>
<keyword evidence="5 7" id="KW-1133">Transmembrane helix</keyword>
<dbReference type="PROSITE" id="PS00211">
    <property type="entry name" value="ABC_TRANSPORTER_1"/>
    <property type="match status" value="1"/>
</dbReference>
<feature type="transmembrane region" description="Helical" evidence="7">
    <location>
        <begin position="55"/>
        <end position="80"/>
    </location>
</feature>
<dbReference type="InterPro" id="IPR003439">
    <property type="entry name" value="ABC_transporter-like_ATP-bd"/>
</dbReference>
<keyword evidence="4 10" id="KW-0067">ATP-binding</keyword>
<evidence type="ECO:0000256" key="5">
    <source>
        <dbReference type="ARBA" id="ARBA00022989"/>
    </source>
</evidence>
<evidence type="ECO:0000256" key="1">
    <source>
        <dbReference type="ARBA" id="ARBA00004651"/>
    </source>
</evidence>
<dbReference type="Gene3D" id="1.20.1560.10">
    <property type="entry name" value="ABC transporter type 1, transmembrane domain"/>
    <property type="match status" value="1"/>
</dbReference>
<evidence type="ECO:0000259" key="9">
    <source>
        <dbReference type="PROSITE" id="PS50929"/>
    </source>
</evidence>
<feature type="transmembrane region" description="Helical" evidence="7">
    <location>
        <begin position="267"/>
        <end position="290"/>
    </location>
</feature>
<dbReference type="PROSITE" id="PS50929">
    <property type="entry name" value="ABC_TM1F"/>
    <property type="match status" value="1"/>
</dbReference>
<accession>A0ABU7LII8</accession>
<dbReference type="SUPFAM" id="SSF52540">
    <property type="entry name" value="P-loop containing nucleoside triphosphate hydrolases"/>
    <property type="match status" value="1"/>
</dbReference>
<organism evidence="10 11">
    <name type="scientific">Rhodococcus artemisiae</name>
    <dbReference type="NCBI Taxonomy" id="714159"/>
    <lineage>
        <taxon>Bacteria</taxon>
        <taxon>Bacillati</taxon>
        <taxon>Actinomycetota</taxon>
        <taxon>Actinomycetes</taxon>
        <taxon>Mycobacteriales</taxon>
        <taxon>Nocardiaceae</taxon>
        <taxon>Rhodococcus</taxon>
    </lineage>
</organism>
<dbReference type="InterPro" id="IPR036640">
    <property type="entry name" value="ABC1_TM_sf"/>
</dbReference>
<proteinExistence type="predicted"/>
<feature type="domain" description="ABC transmembrane type-1" evidence="9">
    <location>
        <begin position="18"/>
        <end position="300"/>
    </location>
</feature>
<sequence length="575" mass="61471">MLVRLLRRFLVRYKGSLIAVVLLQLAATTGMLLLPSLNADLIDQGVAVGDIDYILRTGLLMLGISAVEVACSIGAVYFAARAAMSFGRDVRLALVQRVGGFSAREFGTFGAPSLITRNTNDVQQVQMLVLMTCTIVVMSPIMGVGGIIMALREDVGASLVLAVAVPALILTMVVLIALMLPGFRVMQIRLDGVNRVLREQVSGIRVVRAFVRDDTEKARFDRANDDLTATALRVGRVNSVLYPAVLLIANVSTVAVVWVGGARIDSGAMQVGSITAMITYVAQILMAVLMSSFIAMMMPRASVCAGRILEVLDTEPTVAAPAEPVRELRTHVDVELRGAGFSYPGADAPVLRDISFRAEPGTTTAIIGGTGSGKSTLMRLIPRLIDVTDGQVLVAGVDVRRLDPEVLRSRISVVPQKAYLFSGTIADNLRYGRADASDDELWHALEVSQAADFVHAMPDKLESVLSQGGTTVSGGQRQRLAIARALVRKPSIYLFDDAFSALDPATDARLRAALEPETRNACVFIVAQRVSTVQDADRIVVLDGGAMVASGTHLGLLGRSPTYAEIVESQRMAAV</sequence>
<feature type="transmembrane region" description="Helical" evidence="7">
    <location>
        <begin position="240"/>
        <end position="261"/>
    </location>
</feature>
<dbReference type="Proteomes" id="UP001336020">
    <property type="component" value="Unassembled WGS sequence"/>
</dbReference>
<feature type="domain" description="ABC transporter" evidence="8">
    <location>
        <begin position="334"/>
        <end position="569"/>
    </location>
</feature>
<evidence type="ECO:0000256" key="7">
    <source>
        <dbReference type="SAM" id="Phobius"/>
    </source>
</evidence>
<comment type="caution">
    <text evidence="10">The sequence shown here is derived from an EMBL/GenBank/DDBJ whole genome shotgun (WGS) entry which is preliminary data.</text>
</comment>
<dbReference type="Pfam" id="PF00005">
    <property type="entry name" value="ABC_tran"/>
    <property type="match status" value="1"/>
</dbReference>
<gene>
    <name evidence="10" type="ORF">Q7514_28055</name>
</gene>
<dbReference type="SMART" id="SM00382">
    <property type="entry name" value="AAA"/>
    <property type="match status" value="1"/>
</dbReference>
<evidence type="ECO:0000259" key="8">
    <source>
        <dbReference type="PROSITE" id="PS50893"/>
    </source>
</evidence>
<dbReference type="InterPro" id="IPR027417">
    <property type="entry name" value="P-loop_NTPase"/>
</dbReference>